<evidence type="ECO:0000313" key="4">
    <source>
        <dbReference type="EMBL" id="GMN61356.1"/>
    </source>
</evidence>
<feature type="compositionally biased region" description="Basic and acidic residues" evidence="1">
    <location>
        <begin position="65"/>
        <end position="78"/>
    </location>
</feature>
<keyword evidence="5" id="KW-1185">Reference proteome</keyword>
<accession>A0AA88J4Y2</accession>
<dbReference type="GO" id="GO:0046872">
    <property type="term" value="F:metal ion binding"/>
    <property type="evidence" value="ECO:0007669"/>
    <property type="project" value="InterPro"/>
</dbReference>
<name>A0AA88J4Y2_FICCA</name>
<dbReference type="PANTHER" id="PTHR46932:SF12">
    <property type="entry name" value="HEAVY METAL-ASSOCIATED ISOPRENYLATED PLANT PROTEIN 47"/>
    <property type="match status" value="1"/>
</dbReference>
<evidence type="ECO:0000313" key="5">
    <source>
        <dbReference type="Proteomes" id="UP001187192"/>
    </source>
</evidence>
<organism evidence="4 5">
    <name type="scientific">Ficus carica</name>
    <name type="common">Common fig</name>
    <dbReference type="NCBI Taxonomy" id="3494"/>
    <lineage>
        <taxon>Eukaryota</taxon>
        <taxon>Viridiplantae</taxon>
        <taxon>Streptophyta</taxon>
        <taxon>Embryophyta</taxon>
        <taxon>Tracheophyta</taxon>
        <taxon>Spermatophyta</taxon>
        <taxon>Magnoliopsida</taxon>
        <taxon>eudicotyledons</taxon>
        <taxon>Gunneridae</taxon>
        <taxon>Pentapetalae</taxon>
        <taxon>rosids</taxon>
        <taxon>fabids</taxon>
        <taxon>Rosales</taxon>
        <taxon>Moraceae</taxon>
        <taxon>Ficeae</taxon>
        <taxon>Ficus</taxon>
    </lineage>
</organism>
<dbReference type="EMBL" id="BTGU01000110">
    <property type="protein sequence ID" value="GMN61356.1"/>
    <property type="molecule type" value="Genomic_DNA"/>
</dbReference>
<dbReference type="InterPro" id="IPR042885">
    <property type="entry name" value="HIPP47/16"/>
</dbReference>
<gene>
    <name evidence="3" type="ORF">TIFTF001_030376</name>
    <name evidence="4" type="ORF">TIFTF001_030440</name>
</gene>
<evidence type="ECO:0000256" key="1">
    <source>
        <dbReference type="SAM" id="MobiDB-lite"/>
    </source>
</evidence>
<feature type="region of interest" description="Disordered" evidence="1">
    <location>
        <begin position="65"/>
        <end position="92"/>
    </location>
</feature>
<sequence>MNCEKCRTKAMKIAATESGVSSVQIRGECKDQVEVVGDNTDSVSLTRSLRKKVGYATLLSVEEVKETTKDKPKKKDIAESTPKNQSISPSPPLSYITPCPQLVVCYEIAHDPSPDFCSIL</sequence>
<dbReference type="AlphaFoldDB" id="A0AA88J4Y2"/>
<dbReference type="InterPro" id="IPR006121">
    <property type="entry name" value="HMA_dom"/>
</dbReference>
<dbReference type="PROSITE" id="PS50846">
    <property type="entry name" value="HMA_2"/>
    <property type="match status" value="1"/>
</dbReference>
<comment type="caution">
    <text evidence="4">The sequence shown here is derived from an EMBL/GenBank/DDBJ whole genome shotgun (WGS) entry which is preliminary data.</text>
</comment>
<evidence type="ECO:0000259" key="2">
    <source>
        <dbReference type="PROSITE" id="PS50846"/>
    </source>
</evidence>
<dbReference type="EMBL" id="BTGU01000109">
    <property type="protein sequence ID" value="GMN61293.1"/>
    <property type="molecule type" value="Genomic_DNA"/>
</dbReference>
<dbReference type="Gene3D" id="3.30.70.100">
    <property type="match status" value="1"/>
</dbReference>
<evidence type="ECO:0000313" key="3">
    <source>
        <dbReference type="EMBL" id="GMN61293.1"/>
    </source>
</evidence>
<feature type="domain" description="HMA" evidence="2">
    <location>
        <begin position="1"/>
        <end position="61"/>
    </location>
</feature>
<proteinExistence type="predicted"/>
<reference evidence="4" key="1">
    <citation type="submission" date="2023-07" db="EMBL/GenBank/DDBJ databases">
        <title>draft genome sequence of fig (Ficus carica).</title>
        <authorList>
            <person name="Takahashi T."/>
            <person name="Nishimura K."/>
        </authorList>
    </citation>
    <scope>NUCLEOTIDE SEQUENCE</scope>
</reference>
<dbReference type="Proteomes" id="UP001187192">
    <property type="component" value="Unassembled WGS sequence"/>
</dbReference>
<dbReference type="PANTHER" id="PTHR46932">
    <property type="entry name" value="HEAVY METAL-ASSOCIATED ISOPRENYLATED PLANT PROTEIN 47"/>
    <property type="match status" value="1"/>
</dbReference>
<protein>
    <recommendedName>
        <fullName evidence="2">HMA domain-containing protein</fullName>
    </recommendedName>
</protein>